<organism evidence="2">
    <name type="scientific">Oryza nivara</name>
    <name type="common">Indian wild rice</name>
    <name type="synonym">Oryza sativa f. spontanea</name>
    <dbReference type="NCBI Taxonomy" id="4536"/>
    <lineage>
        <taxon>Eukaryota</taxon>
        <taxon>Viridiplantae</taxon>
        <taxon>Streptophyta</taxon>
        <taxon>Embryophyta</taxon>
        <taxon>Tracheophyta</taxon>
        <taxon>Spermatophyta</taxon>
        <taxon>Magnoliopsida</taxon>
        <taxon>Liliopsida</taxon>
        <taxon>Poales</taxon>
        <taxon>Poaceae</taxon>
        <taxon>BOP clade</taxon>
        <taxon>Oryzoideae</taxon>
        <taxon>Oryzeae</taxon>
        <taxon>Oryzinae</taxon>
        <taxon>Oryza</taxon>
    </lineage>
</organism>
<feature type="region of interest" description="Disordered" evidence="1">
    <location>
        <begin position="45"/>
        <end position="82"/>
    </location>
</feature>
<dbReference type="AlphaFoldDB" id="A0A0E0HYT5"/>
<name>A0A0E0HYT5_ORYNI</name>
<dbReference type="Gramene" id="ONIVA07G07850.1">
    <property type="protein sequence ID" value="ONIVA07G07850.1"/>
    <property type="gene ID" value="ONIVA07G07850"/>
</dbReference>
<dbReference type="HOGENOM" id="CLU_171396_0_0_1"/>
<dbReference type="EnsemblPlants" id="ONIVA07G07850.1">
    <property type="protein sequence ID" value="ONIVA07G07850.1"/>
    <property type="gene ID" value="ONIVA07G07850"/>
</dbReference>
<keyword evidence="3" id="KW-1185">Reference proteome</keyword>
<accession>A0A0E0HYT5</accession>
<proteinExistence type="predicted"/>
<evidence type="ECO:0000313" key="3">
    <source>
        <dbReference type="Proteomes" id="UP000006591"/>
    </source>
</evidence>
<evidence type="ECO:0000313" key="2">
    <source>
        <dbReference type="EnsemblPlants" id="ONIVA07G07850.1"/>
    </source>
</evidence>
<protein>
    <submittedName>
        <fullName evidence="2">Uncharacterized protein</fullName>
    </submittedName>
</protein>
<reference evidence="2" key="2">
    <citation type="submission" date="2018-04" db="EMBL/GenBank/DDBJ databases">
        <title>OnivRS2 (Oryza nivara Reference Sequence Version 2).</title>
        <authorList>
            <person name="Zhang J."/>
            <person name="Kudrna D."/>
            <person name="Lee S."/>
            <person name="Talag J."/>
            <person name="Rajasekar S."/>
            <person name="Welchert J."/>
            <person name="Hsing Y.-I."/>
            <person name="Wing R.A."/>
        </authorList>
    </citation>
    <scope>NUCLEOTIDE SEQUENCE [LARGE SCALE GENOMIC DNA]</scope>
    <source>
        <strain evidence="2">SL10</strain>
    </source>
</reference>
<sequence>MDGERRLVSGGGGGAGGGGVMAVGMVVVGVGVPRFSQWSCGGQRAACRRAGPGDGGQRAACPTTAAKEAQQSAEARRLQAER</sequence>
<dbReference type="OMA" id="RFSQWSC"/>
<evidence type="ECO:0000256" key="1">
    <source>
        <dbReference type="SAM" id="MobiDB-lite"/>
    </source>
</evidence>
<reference evidence="2" key="1">
    <citation type="submission" date="2015-04" db="UniProtKB">
        <authorList>
            <consortium name="EnsemblPlants"/>
        </authorList>
    </citation>
    <scope>IDENTIFICATION</scope>
    <source>
        <strain evidence="2">SL10</strain>
    </source>
</reference>
<dbReference type="Proteomes" id="UP000006591">
    <property type="component" value="Chromosome 7"/>
</dbReference>